<keyword evidence="3" id="KW-1185">Reference proteome</keyword>
<dbReference type="PANTHER" id="PTHR37946:SF1">
    <property type="entry name" value="SLL1969 PROTEIN"/>
    <property type="match status" value="1"/>
</dbReference>
<organism evidence="2 3">
    <name type="scientific">Rhodoferax saidenbachensis</name>
    <dbReference type="NCBI Taxonomy" id="1484693"/>
    <lineage>
        <taxon>Bacteria</taxon>
        <taxon>Pseudomonadati</taxon>
        <taxon>Pseudomonadota</taxon>
        <taxon>Betaproteobacteria</taxon>
        <taxon>Burkholderiales</taxon>
        <taxon>Comamonadaceae</taxon>
        <taxon>Rhodoferax</taxon>
    </lineage>
</organism>
<feature type="domain" description="AB hydrolase-1" evidence="1">
    <location>
        <begin position="56"/>
        <end position="164"/>
    </location>
</feature>
<proteinExistence type="predicted"/>
<evidence type="ECO:0000313" key="2">
    <source>
        <dbReference type="EMBL" id="APW44821.1"/>
    </source>
</evidence>
<dbReference type="Proteomes" id="UP000186110">
    <property type="component" value="Chromosome"/>
</dbReference>
<evidence type="ECO:0000313" key="3">
    <source>
        <dbReference type="Proteomes" id="UP000186110"/>
    </source>
</evidence>
<dbReference type="AlphaFoldDB" id="A0A1P8KFS8"/>
<dbReference type="Gene3D" id="3.40.50.1820">
    <property type="entry name" value="alpha/beta hydrolase"/>
    <property type="match status" value="1"/>
</dbReference>
<dbReference type="EMBL" id="CP019239">
    <property type="protein sequence ID" value="APW44821.1"/>
    <property type="molecule type" value="Genomic_DNA"/>
</dbReference>
<dbReference type="KEGG" id="rsb:RS694_11145"/>
<dbReference type="InterPro" id="IPR000073">
    <property type="entry name" value="AB_hydrolase_1"/>
</dbReference>
<dbReference type="RefSeq" id="WP_029707007.1">
    <property type="nucleotide sequence ID" value="NZ_CP019239.1"/>
</dbReference>
<name>A0A1P8KFS8_9BURK</name>
<evidence type="ECO:0000259" key="1">
    <source>
        <dbReference type="Pfam" id="PF00561"/>
    </source>
</evidence>
<dbReference type="SUPFAM" id="SSF53474">
    <property type="entry name" value="alpha/beta-Hydrolases"/>
    <property type="match status" value="1"/>
</dbReference>
<dbReference type="InterPro" id="IPR029058">
    <property type="entry name" value="AB_hydrolase_fold"/>
</dbReference>
<dbReference type="eggNOG" id="COG1075">
    <property type="taxonomic scope" value="Bacteria"/>
</dbReference>
<accession>A0A1P8KFS8</accession>
<dbReference type="PANTHER" id="PTHR37946">
    <property type="entry name" value="SLL1969 PROTEIN"/>
    <property type="match status" value="1"/>
</dbReference>
<dbReference type="STRING" id="1484693.RS694_11145"/>
<reference evidence="2 3" key="1">
    <citation type="submission" date="2017-01" db="EMBL/GenBank/DDBJ databases">
        <authorList>
            <person name="Mah S.A."/>
            <person name="Swanson W.J."/>
            <person name="Moy G.W."/>
            <person name="Vacquier V.D."/>
        </authorList>
    </citation>
    <scope>NUCLEOTIDE SEQUENCE [LARGE SCALE GENOMIC DNA]</scope>
    <source>
        <strain evidence="2 3">DSM 22694</strain>
    </source>
</reference>
<protein>
    <recommendedName>
        <fullName evidence="1">AB hydrolase-1 domain-containing protein</fullName>
    </recommendedName>
</protein>
<dbReference type="Pfam" id="PF00561">
    <property type="entry name" value="Abhydrolase_1"/>
    <property type="match status" value="1"/>
</dbReference>
<gene>
    <name evidence="2" type="ORF">RS694_11145</name>
</gene>
<sequence length="273" mass="30242">MSRLKRLKTSLTQFPDIKAPPLWLLATEQRAFWEYFAGLALYKPLKRAAPRGDGHPVLVIPGLGASDVSTALLRRFLDDLGYTTYPWGMGRNRGVKEEVSTTMEQLLQDIYARHGQQKVSIVGQSLGGVFARELAKLAPHQVRQVITLGSPFTGHPLASSVARFYEWISGDKLDNINFDRHVEMRVKPPVPTTAVYSKLDGVVAWRCSIEEGTPEGESIHLRGNTHCGMAVSPSALYLVAERLAQAPDQWKAFEPQGLGRVFYGAQDHLPAHG</sequence>